<dbReference type="EMBL" id="CP036287">
    <property type="protein sequence ID" value="QDU65930.1"/>
    <property type="molecule type" value="Genomic_DNA"/>
</dbReference>
<feature type="region of interest" description="Disordered" evidence="1">
    <location>
        <begin position="75"/>
        <end position="158"/>
    </location>
</feature>
<dbReference type="Proteomes" id="UP000316921">
    <property type="component" value="Chromosome"/>
</dbReference>
<reference evidence="2 3" key="1">
    <citation type="submission" date="2019-02" db="EMBL/GenBank/DDBJ databases">
        <title>Deep-cultivation of Planctomycetes and their phenomic and genomic characterization uncovers novel biology.</title>
        <authorList>
            <person name="Wiegand S."/>
            <person name="Jogler M."/>
            <person name="Boedeker C."/>
            <person name="Pinto D."/>
            <person name="Vollmers J."/>
            <person name="Rivas-Marin E."/>
            <person name="Kohn T."/>
            <person name="Peeters S.H."/>
            <person name="Heuer A."/>
            <person name="Rast P."/>
            <person name="Oberbeckmann S."/>
            <person name="Bunk B."/>
            <person name="Jeske O."/>
            <person name="Meyerdierks A."/>
            <person name="Storesund J.E."/>
            <person name="Kallscheuer N."/>
            <person name="Luecker S."/>
            <person name="Lage O.M."/>
            <person name="Pohl T."/>
            <person name="Merkel B.J."/>
            <person name="Hornburger P."/>
            <person name="Mueller R.-W."/>
            <person name="Bruemmer F."/>
            <person name="Labrenz M."/>
            <person name="Spormann A.M."/>
            <person name="Op den Camp H."/>
            <person name="Overmann J."/>
            <person name="Amann R."/>
            <person name="Jetten M.S.M."/>
            <person name="Mascher T."/>
            <person name="Medema M.H."/>
            <person name="Devos D.P."/>
            <person name="Kaster A.-K."/>
            <person name="Ovreas L."/>
            <person name="Rohde M."/>
            <person name="Galperin M.Y."/>
            <person name="Jogler C."/>
        </authorList>
    </citation>
    <scope>NUCLEOTIDE SEQUENCE [LARGE SCALE GENOMIC DNA]</scope>
    <source>
        <strain evidence="2 3">Pla133</strain>
    </source>
</reference>
<dbReference type="KEGG" id="pbap:Pla133_09960"/>
<feature type="compositionally biased region" description="Basic and acidic residues" evidence="1">
    <location>
        <begin position="115"/>
        <end position="126"/>
    </location>
</feature>
<gene>
    <name evidence="2" type="ORF">Pla133_09960</name>
</gene>
<proteinExistence type="predicted"/>
<name>A0A518BG25_9BACT</name>
<dbReference type="AlphaFoldDB" id="A0A518BG25"/>
<dbReference type="RefSeq" id="WP_145063017.1">
    <property type="nucleotide sequence ID" value="NZ_CP036287.1"/>
</dbReference>
<organism evidence="2 3">
    <name type="scientific">Engelhardtia mirabilis</name>
    <dbReference type="NCBI Taxonomy" id="2528011"/>
    <lineage>
        <taxon>Bacteria</taxon>
        <taxon>Pseudomonadati</taxon>
        <taxon>Planctomycetota</taxon>
        <taxon>Planctomycetia</taxon>
        <taxon>Planctomycetia incertae sedis</taxon>
        <taxon>Engelhardtia</taxon>
    </lineage>
</organism>
<keyword evidence="3" id="KW-1185">Reference proteome</keyword>
<evidence type="ECO:0000313" key="3">
    <source>
        <dbReference type="Proteomes" id="UP000316921"/>
    </source>
</evidence>
<feature type="compositionally biased region" description="Basic and acidic residues" evidence="1">
    <location>
        <begin position="94"/>
        <end position="103"/>
    </location>
</feature>
<sequence length="158" mass="16656">MVTAGEVVHDSLGGRAFGPESAVDLVFAEAKFAELPRTVPTGSGRRGYVFVECTTPSCVLTFDLLVHADLYPGQAPRLDSYDTVGEGVASPNAPERDADRLDLAEQVEELGQGLDRVRARDGRGEVRAPGSQLPRRIESAGVSAPNPSTAPPGSKTKP</sequence>
<protein>
    <submittedName>
        <fullName evidence="2">Uncharacterized protein</fullName>
    </submittedName>
</protein>
<accession>A0A518BG25</accession>
<evidence type="ECO:0000313" key="2">
    <source>
        <dbReference type="EMBL" id="QDU65930.1"/>
    </source>
</evidence>
<evidence type="ECO:0000256" key="1">
    <source>
        <dbReference type="SAM" id="MobiDB-lite"/>
    </source>
</evidence>